<evidence type="ECO:0000313" key="3">
    <source>
        <dbReference type="Proteomes" id="UP000037660"/>
    </source>
</evidence>
<feature type="compositionally biased region" description="Basic residues" evidence="1">
    <location>
        <begin position="41"/>
        <end position="51"/>
    </location>
</feature>
<reference evidence="3" key="1">
    <citation type="submission" date="2015-07" db="EMBL/GenBank/DDBJ databases">
        <title>Discovery of a poly(ethylene terephthalate assimilation.</title>
        <authorList>
            <person name="Yoshida S."/>
            <person name="Hiraga K."/>
            <person name="Takehana T."/>
            <person name="Taniguchi I."/>
            <person name="Yamaji H."/>
            <person name="Maeda Y."/>
            <person name="Toyohara K."/>
            <person name="Miyamoto K."/>
            <person name="Kimura Y."/>
            <person name="Oda K."/>
        </authorList>
    </citation>
    <scope>NUCLEOTIDE SEQUENCE [LARGE SCALE GENOMIC DNA]</scope>
    <source>
        <strain evidence="3">NBRC 110686 / TISTR 2288 / 201-F6</strain>
    </source>
</reference>
<protein>
    <submittedName>
        <fullName evidence="2">Uncharacterized protein</fullName>
    </submittedName>
</protein>
<keyword evidence="3" id="KW-1185">Reference proteome</keyword>
<dbReference type="AlphaFoldDB" id="A0A0K8P3J9"/>
<feature type="region of interest" description="Disordered" evidence="1">
    <location>
        <begin position="14"/>
        <end position="84"/>
    </location>
</feature>
<dbReference type="STRING" id="1547922.ISF6_2640"/>
<gene>
    <name evidence="2" type="ORF">ISF6_2640</name>
</gene>
<comment type="caution">
    <text evidence="2">The sequence shown here is derived from an EMBL/GenBank/DDBJ whole genome shotgun (WGS) entry which is preliminary data.</text>
</comment>
<dbReference type="Proteomes" id="UP000037660">
    <property type="component" value="Unassembled WGS sequence"/>
</dbReference>
<reference evidence="2 3" key="2">
    <citation type="journal article" date="2016" name="Science">
        <title>A bacterium that degrades and assimilates poly(ethylene terephthalate).</title>
        <authorList>
            <person name="Yoshida S."/>
            <person name="Hiraga K."/>
            <person name="Takehana T."/>
            <person name="Taniguchi I."/>
            <person name="Yamaji H."/>
            <person name="Maeda Y."/>
            <person name="Toyohara K."/>
            <person name="Miyamoto K."/>
            <person name="Kimura Y."/>
            <person name="Oda K."/>
        </authorList>
    </citation>
    <scope>NUCLEOTIDE SEQUENCE [LARGE SCALE GENOMIC DNA]</scope>
    <source>
        <strain evidence="3">NBRC 110686 / TISTR 2288 / 201-F6</strain>
    </source>
</reference>
<dbReference type="EMBL" id="BBYR01000039">
    <property type="protein sequence ID" value="GAP36800.1"/>
    <property type="molecule type" value="Genomic_DNA"/>
</dbReference>
<evidence type="ECO:0000256" key="1">
    <source>
        <dbReference type="SAM" id="MobiDB-lite"/>
    </source>
</evidence>
<feature type="region of interest" description="Disordered" evidence="1">
    <location>
        <begin position="96"/>
        <end position="115"/>
    </location>
</feature>
<evidence type="ECO:0000313" key="2">
    <source>
        <dbReference type="EMBL" id="GAP36800.1"/>
    </source>
</evidence>
<organism evidence="2 3">
    <name type="scientific">Piscinibacter sakaiensis</name>
    <name type="common">Ideonella sakaiensis</name>
    <dbReference type="NCBI Taxonomy" id="1547922"/>
    <lineage>
        <taxon>Bacteria</taxon>
        <taxon>Pseudomonadati</taxon>
        <taxon>Pseudomonadota</taxon>
        <taxon>Betaproteobacteria</taxon>
        <taxon>Burkholderiales</taxon>
        <taxon>Sphaerotilaceae</taxon>
        <taxon>Piscinibacter</taxon>
    </lineage>
</organism>
<feature type="compositionally biased region" description="Basic and acidic residues" evidence="1">
    <location>
        <begin position="60"/>
        <end position="72"/>
    </location>
</feature>
<name>A0A0K8P3J9_PISS1</name>
<accession>A0A0K8P3J9</accession>
<sequence length="115" mass="13154">MLRVQRVELRPPRTVGLDQPLTGQHVQDAPRTLRCEPGRRSQLRRRLRRPVRGQGSQDTHVARAAEQRRQRMPEVALGLGGRGHRKKVRVSLEKVNFPSTDPPLRAKTADWTGTR</sequence>
<proteinExistence type="predicted"/>